<protein>
    <submittedName>
        <fullName evidence="2">Uncharacterized protein</fullName>
    </submittedName>
</protein>
<comment type="caution">
    <text evidence="2">The sequence shown here is derived from an EMBL/GenBank/DDBJ whole genome shotgun (WGS) entry which is preliminary data.</text>
</comment>
<reference evidence="2" key="1">
    <citation type="submission" date="2022-07" db="EMBL/GenBank/DDBJ databases">
        <authorList>
            <person name="Macas J."/>
            <person name="Novak P."/>
            <person name="Neumann P."/>
        </authorList>
    </citation>
    <scope>NUCLEOTIDE SEQUENCE</scope>
</reference>
<keyword evidence="1" id="KW-1133">Transmembrane helix</keyword>
<dbReference type="AlphaFoldDB" id="A0AAV0DET3"/>
<gene>
    <name evidence="2" type="ORF">CEPIT_LOCUS15013</name>
</gene>
<evidence type="ECO:0000256" key="1">
    <source>
        <dbReference type="SAM" id="Phobius"/>
    </source>
</evidence>
<dbReference type="EMBL" id="CAMAPF010000106">
    <property type="protein sequence ID" value="CAH9099591.1"/>
    <property type="molecule type" value="Genomic_DNA"/>
</dbReference>
<name>A0AAV0DET3_9ASTE</name>
<sequence>MACPTSERERHLVGELIVLTVFIILLLTTLGLSIWRDFHSPTPKVRIVNFSLSPNLTAAAANGNRSSVEAPLITANCNLSLAFDNNQFSGGDYNKVNQYDEIEVLVVWAGRNETFMRAHPGSFWQKYYEQKSVVLAANDSVVPPDLESAVVYTFTVEVKSRVKEDPMTMDEETFYIKATCDNVRVGFGSTEGVDRIATMLDGPQKCKVVKSKSSFNVSYLFYAQRNKA</sequence>
<keyword evidence="1" id="KW-0472">Membrane</keyword>
<accession>A0AAV0DET3</accession>
<evidence type="ECO:0000313" key="2">
    <source>
        <dbReference type="EMBL" id="CAH9099591.1"/>
    </source>
</evidence>
<keyword evidence="1" id="KW-0812">Transmembrane</keyword>
<dbReference type="Proteomes" id="UP001152523">
    <property type="component" value="Unassembled WGS sequence"/>
</dbReference>
<feature type="transmembrane region" description="Helical" evidence="1">
    <location>
        <begin position="12"/>
        <end position="35"/>
    </location>
</feature>
<proteinExistence type="predicted"/>
<keyword evidence="3" id="KW-1185">Reference proteome</keyword>
<evidence type="ECO:0000313" key="3">
    <source>
        <dbReference type="Proteomes" id="UP001152523"/>
    </source>
</evidence>
<organism evidence="2 3">
    <name type="scientific">Cuscuta epithymum</name>
    <dbReference type="NCBI Taxonomy" id="186058"/>
    <lineage>
        <taxon>Eukaryota</taxon>
        <taxon>Viridiplantae</taxon>
        <taxon>Streptophyta</taxon>
        <taxon>Embryophyta</taxon>
        <taxon>Tracheophyta</taxon>
        <taxon>Spermatophyta</taxon>
        <taxon>Magnoliopsida</taxon>
        <taxon>eudicotyledons</taxon>
        <taxon>Gunneridae</taxon>
        <taxon>Pentapetalae</taxon>
        <taxon>asterids</taxon>
        <taxon>lamiids</taxon>
        <taxon>Solanales</taxon>
        <taxon>Convolvulaceae</taxon>
        <taxon>Cuscuteae</taxon>
        <taxon>Cuscuta</taxon>
        <taxon>Cuscuta subgen. Cuscuta</taxon>
    </lineage>
</organism>